<feature type="transmembrane region" description="Helical" evidence="7">
    <location>
        <begin position="82"/>
        <end position="105"/>
    </location>
</feature>
<feature type="domain" description="Amino acid permease/ SLC12A" evidence="8">
    <location>
        <begin position="3"/>
        <end position="448"/>
    </location>
</feature>
<feature type="domain" description="SLC12A transporter C-terminal" evidence="9">
    <location>
        <begin position="624"/>
        <end position="818"/>
    </location>
</feature>
<dbReference type="GO" id="GO:0055064">
    <property type="term" value="P:chloride ion homeostasis"/>
    <property type="evidence" value="ECO:0007669"/>
    <property type="project" value="TreeGrafter"/>
</dbReference>
<feature type="transmembrane region" description="Helical" evidence="7">
    <location>
        <begin position="334"/>
        <end position="353"/>
    </location>
</feature>
<dbReference type="VEuPathDB" id="FungiDB:AMAG_12891"/>
<comment type="subcellular location">
    <subcellularLocation>
        <location evidence="1">Membrane</location>
        <topology evidence="1">Multi-pass membrane protein</topology>
    </subcellularLocation>
</comment>
<comment type="similarity">
    <text evidence="2">Belongs to the SLC12A transporter family.</text>
</comment>
<gene>
    <name evidence="10" type="ORF">AMAG_12891</name>
</gene>
<feature type="transmembrane region" description="Helical" evidence="7">
    <location>
        <begin position="291"/>
        <end position="313"/>
    </location>
</feature>
<evidence type="ECO:0000256" key="3">
    <source>
        <dbReference type="ARBA" id="ARBA00022448"/>
    </source>
</evidence>
<sequence length="823" mass="89948">MTGVLLPCLQNIFGIILFVRLPWVVGMAGVSGALIFLLMAVICTLTTALSMSAMVANGLHSQAGGAYYLLSRTLGREVGGAVGLMFYLSTSIAVATSILGCMEVFTNYVIPSEWVFSDPQMTARVYGFSALCLLMSALFLPPRWMHRVGFALILLVCSGLILIVVGIMASNRLVTSLPGVTGFPGHLSDNLHPGQGEPDLYGRAQDVPWTKLFALFFPCVTGIMAGVNKTGIVRRAERVIPTGTLAAIGTSTLVYAAVIVLLGTTVSGAMLRTRSYPEGLLMALLAWPHPAVGYTATVAATLGPALQCLMGSVRVLRAIAKDDILSLYWLNGRYKALGVTFTIAAAGVLAGSLDVVAPVTTMCYLLTYACINLATALFGFTNAVVWRPTFRFYHWTLSLLGGVVSLSFMFVLSWLGAVLALVGVYIVYKLLEFRGAEVNWGGEGMWSLRLQVAQAKLLDLEQHPQTPRMWRPQIIAFMAPEHNDGVAASSFHILAFLAQLKKSGGLSVVCRLLIKPFEEAVKANQIERETSMMRAMVRKFDVNAFAEVLVCASLADGITACVQSAGIGVLRPNTVVMGFPERTTDSQKIRDFVQAVRNVILFGKAVLLLRGIRDFPIDTPVNGGCIDVYWVVHDGGILALLPWLLKRHAVWRRCTLRIFAVAQMTDNSIQMKKQLVESLAAMRIDAEAIVLELGDYDISEFAYECTMNLEARQELLRSLEEAAGAPRNRSVSNLNRSMSSFHMSHNPVAMRHPPDKKKLDFMNTSVKLNQLMRQHSSDAELIFCNLPVPAPDQNAIDYLEYLDVLCHELRRIVLVKGSGMELI</sequence>
<evidence type="ECO:0000259" key="9">
    <source>
        <dbReference type="Pfam" id="PF03522"/>
    </source>
</evidence>
<feature type="transmembrane region" description="Helical" evidence="7">
    <location>
        <begin position="148"/>
        <end position="169"/>
    </location>
</feature>
<feature type="transmembrane region" description="Helical" evidence="7">
    <location>
        <begin position="209"/>
        <end position="227"/>
    </location>
</feature>
<dbReference type="EMBL" id="GG745356">
    <property type="protein sequence ID" value="KNE68212.1"/>
    <property type="molecule type" value="Genomic_DNA"/>
</dbReference>
<evidence type="ECO:0000256" key="1">
    <source>
        <dbReference type="ARBA" id="ARBA00004141"/>
    </source>
</evidence>
<protein>
    <recommendedName>
        <fullName evidence="12">Amino acid permease/ SLC12A domain-containing protein</fullName>
    </recommendedName>
</protein>
<proteinExistence type="inferred from homology"/>
<dbReference type="PANTHER" id="PTHR11827:SF73">
    <property type="entry name" value="KAZACHOC, ISOFORM G"/>
    <property type="match status" value="1"/>
</dbReference>
<dbReference type="OMA" id="KNWRPHI"/>
<evidence type="ECO:0000313" key="11">
    <source>
        <dbReference type="Proteomes" id="UP000054350"/>
    </source>
</evidence>
<dbReference type="InterPro" id="IPR018491">
    <property type="entry name" value="SLC12_C"/>
</dbReference>
<dbReference type="InterPro" id="IPR004841">
    <property type="entry name" value="AA-permease/SLC12A_dom"/>
</dbReference>
<feature type="transmembrane region" description="Helical" evidence="7">
    <location>
        <begin position="239"/>
        <end position="271"/>
    </location>
</feature>
<evidence type="ECO:0008006" key="12">
    <source>
        <dbReference type="Google" id="ProtNLM"/>
    </source>
</evidence>
<dbReference type="GO" id="GO:0005886">
    <property type="term" value="C:plasma membrane"/>
    <property type="evidence" value="ECO:0007669"/>
    <property type="project" value="TreeGrafter"/>
</dbReference>
<dbReference type="GO" id="GO:0055075">
    <property type="term" value="P:potassium ion homeostasis"/>
    <property type="evidence" value="ECO:0007669"/>
    <property type="project" value="TreeGrafter"/>
</dbReference>
<dbReference type="Proteomes" id="UP000054350">
    <property type="component" value="Unassembled WGS sequence"/>
</dbReference>
<evidence type="ECO:0000256" key="5">
    <source>
        <dbReference type="ARBA" id="ARBA00022989"/>
    </source>
</evidence>
<keyword evidence="3" id="KW-0813">Transport</keyword>
<dbReference type="GO" id="GO:0006884">
    <property type="term" value="P:cell volume homeostasis"/>
    <property type="evidence" value="ECO:0007669"/>
    <property type="project" value="TreeGrafter"/>
</dbReference>
<feature type="transmembrane region" description="Helical" evidence="7">
    <location>
        <begin position="397"/>
        <end position="428"/>
    </location>
</feature>
<dbReference type="GO" id="GO:1990573">
    <property type="term" value="P:potassium ion import across plasma membrane"/>
    <property type="evidence" value="ECO:0007669"/>
    <property type="project" value="TreeGrafter"/>
</dbReference>
<evidence type="ECO:0000259" key="8">
    <source>
        <dbReference type="Pfam" id="PF00324"/>
    </source>
</evidence>
<dbReference type="FunFam" id="1.20.1740.10:FF:000013">
    <property type="entry name" value="Solute carrier family 12 member"/>
    <property type="match status" value="1"/>
</dbReference>
<keyword evidence="4 7" id="KW-0812">Transmembrane</keyword>
<reference evidence="10 11" key="1">
    <citation type="submission" date="2009-11" db="EMBL/GenBank/DDBJ databases">
        <title>Annotation of Allomyces macrogynus ATCC 38327.</title>
        <authorList>
            <consortium name="The Broad Institute Genome Sequencing Platform"/>
            <person name="Russ C."/>
            <person name="Cuomo C."/>
            <person name="Burger G."/>
            <person name="Gray M.W."/>
            <person name="Holland P.W.H."/>
            <person name="King N."/>
            <person name="Lang F.B.F."/>
            <person name="Roger A.J."/>
            <person name="Ruiz-Trillo I."/>
            <person name="Young S.K."/>
            <person name="Zeng Q."/>
            <person name="Gargeya S."/>
            <person name="Fitzgerald M."/>
            <person name="Haas B."/>
            <person name="Abouelleil A."/>
            <person name="Alvarado L."/>
            <person name="Arachchi H.M."/>
            <person name="Berlin A."/>
            <person name="Chapman S.B."/>
            <person name="Gearin G."/>
            <person name="Goldberg J."/>
            <person name="Griggs A."/>
            <person name="Gujja S."/>
            <person name="Hansen M."/>
            <person name="Heiman D."/>
            <person name="Howarth C."/>
            <person name="Larimer J."/>
            <person name="Lui A."/>
            <person name="MacDonald P.J.P."/>
            <person name="McCowen C."/>
            <person name="Montmayeur A."/>
            <person name="Murphy C."/>
            <person name="Neiman D."/>
            <person name="Pearson M."/>
            <person name="Priest M."/>
            <person name="Roberts A."/>
            <person name="Saif S."/>
            <person name="Shea T."/>
            <person name="Sisk P."/>
            <person name="Stolte C."/>
            <person name="Sykes S."/>
            <person name="Wortman J."/>
            <person name="Nusbaum C."/>
            <person name="Birren B."/>
        </authorList>
    </citation>
    <scope>NUCLEOTIDE SEQUENCE [LARGE SCALE GENOMIC DNA]</scope>
    <source>
        <strain evidence="10 11">ATCC 38327</strain>
    </source>
</reference>
<dbReference type="GO" id="GO:0015379">
    <property type="term" value="F:potassium:chloride symporter activity"/>
    <property type="evidence" value="ECO:0007669"/>
    <property type="project" value="TreeGrafter"/>
</dbReference>
<dbReference type="PANTHER" id="PTHR11827">
    <property type="entry name" value="SOLUTE CARRIER FAMILY 12, CATION COTRANSPORTERS"/>
    <property type="match status" value="1"/>
</dbReference>
<feature type="domain" description="SLC12A transporter C-terminal" evidence="9">
    <location>
        <begin position="494"/>
        <end position="612"/>
    </location>
</feature>
<dbReference type="AlphaFoldDB" id="A0A0L0T0D4"/>
<reference evidence="11" key="2">
    <citation type="submission" date="2009-11" db="EMBL/GenBank/DDBJ databases">
        <title>The Genome Sequence of Allomyces macrogynus strain ATCC 38327.</title>
        <authorList>
            <consortium name="The Broad Institute Genome Sequencing Platform"/>
            <person name="Russ C."/>
            <person name="Cuomo C."/>
            <person name="Shea T."/>
            <person name="Young S.K."/>
            <person name="Zeng Q."/>
            <person name="Koehrsen M."/>
            <person name="Haas B."/>
            <person name="Borodovsky M."/>
            <person name="Guigo R."/>
            <person name="Alvarado L."/>
            <person name="Berlin A."/>
            <person name="Borenstein D."/>
            <person name="Chen Z."/>
            <person name="Engels R."/>
            <person name="Freedman E."/>
            <person name="Gellesch M."/>
            <person name="Goldberg J."/>
            <person name="Griggs A."/>
            <person name="Gujja S."/>
            <person name="Heiman D."/>
            <person name="Hepburn T."/>
            <person name="Howarth C."/>
            <person name="Jen D."/>
            <person name="Larson L."/>
            <person name="Lewis B."/>
            <person name="Mehta T."/>
            <person name="Park D."/>
            <person name="Pearson M."/>
            <person name="Roberts A."/>
            <person name="Saif S."/>
            <person name="Shenoy N."/>
            <person name="Sisk P."/>
            <person name="Stolte C."/>
            <person name="Sykes S."/>
            <person name="Walk T."/>
            <person name="White J."/>
            <person name="Yandava C."/>
            <person name="Burger G."/>
            <person name="Gray M.W."/>
            <person name="Holland P.W.H."/>
            <person name="King N."/>
            <person name="Lang F.B.F."/>
            <person name="Roger A.J."/>
            <person name="Ruiz-Trillo I."/>
            <person name="Lander E."/>
            <person name="Nusbaum C."/>
        </authorList>
    </citation>
    <scope>NUCLEOTIDE SEQUENCE [LARGE SCALE GENOMIC DNA]</scope>
    <source>
        <strain evidence="11">ATCC 38327</strain>
    </source>
</reference>
<name>A0A0L0T0D4_ALLM3</name>
<evidence type="ECO:0000256" key="2">
    <source>
        <dbReference type="ARBA" id="ARBA00010593"/>
    </source>
</evidence>
<organism evidence="10 11">
    <name type="scientific">Allomyces macrogynus (strain ATCC 38327)</name>
    <name type="common">Allomyces javanicus var. macrogynus</name>
    <dbReference type="NCBI Taxonomy" id="578462"/>
    <lineage>
        <taxon>Eukaryota</taxon>
        <taxon>Fungi</taxon>
        <taxon>Fungi incertae sedis</taxon>
        <taxon>Blastocladiomycota</taxon>
        <taxon>Blastocladiomycetes</taxon>
        <taxon>Blastocladiales</taxon>
        <taxon>Blastocladiaceae</taxon>
        <taxon>Allomyces</taxon>
    </lineage>
</organism>
<keyword evidence="11" id="KW-1185">Reference proteome</keyword>
<evidence type="ECO:0000256" key="4">
    <source>
        <dbReference type="ARBA" id="ARBA00022692"/>
    </source>
</evidence>
<feature type="transmembrane region" description="Helical" evidence="7">
    <location>
        <begin position="12"/>
        <end position="42"/>
    </location>
</feature>
<dbReference type="OrthoDB" id="2020542at2759"/>
<evidence type="ECO:0000313" key="10">
    <source>
        <dbReference type="EMBL" id="KNE68212.1"/>
    </source>
</evidence>
<dbReference type="Pfam" id="PF03522">
    <property type="entry name" value="SLC12"/>
    <property type="match status" value="2"/>
</dbReference>
<dbReference type="Pfam" id="PF00324">
    <property type="entry name" value="AA_permease"/>
    <property type="match status" value="1"/>
</dbReference>
<feature type="transmembrane region" description="Helical" evidence="7">
    <location>
        <begin position="365"/>
        <end position="385"/>
    </location>
</feature>
<dbReference type="InterPro" id="IPR004842">
    <property type="entry name" value="SLC12A_fam"/>
</dbReference>
<keyword evidence="5 7" id="KW-1133">Transmembrane helix</keyword>
<evidence type="ECO:0000256" key="7">
    <source>
        <dbReference type="SAM" id="Phobius"/>
    </source>
</evidence>
<feature type="transmembrane region" description="Helical" evidence="7">
    <location>
        <begin position="125"/>
        <end position="141"/>
    </location>
</feature>
<keyword evidence="6 7" id="KW-0472">Membrane</keyword>
<dbReference type="Gene3D" id="1.20.1740.10">
    <property type="entry name" value="Amino acid/polyamine transporter I"/>
    <property type="match status" value="1"/>
</dbReference>
<evidence type="ECO:0000256" key="6">
    <source>
        <dbReference type="ARBA" id="ARBA00023136"/>
    </source>
</evidence>
<accession>A0A0L0T0D4</accession>